<evidence type="ECO:0000259" key="11">
    <source>
        <dbReference type="PROSITE" id="PS50929"/>
    </source>
</evidence>
<evidence type="ECO:0000256" key="3">
    <source>
        <dbReference type="ARBA" id="ARBA00022475"/>
    </source>
</evidence>
<evidence type="ECO:0000313" key="12">
    <source>
        <dbReference type="EMBL" id="RAK51917.1"/>
    </source>
</evidence>
<dbReference type="Pfam" id="PF00005">
    <property type="entry name" value="ABC_tran"/>
    <property type="match status" value="1"/>
</dbReference>
<dbReference type="PROSITE" id="PS00211">
    <property type="entry name" value="ABC_TRANSPORTER_1"/>
    <property type="match status" value="1"/>
</dbReference>
<accession>A0A328ABR2</accession>
<keyword evidence="8 9" id="KW-0472">Membrane</keyword>
<evidence type="ECO:0000256" key="2">
    <source>
        <dbReference type="ARBA" id="ARBA00022448"/>
    </source>
</evidence>
<name>A0A328ABR2_9CAUL</name>
<dbReference type="InterPro" id="IPR039421">
    <property type="entry name" value="Type_1_exporter"/>
</dbReference>
<keyword evidence="5" id="KW-0547">Nucleotide-binding</keyword>
<evidence type="ECO:0000256" key="8">
    <source>
        <dbReference type="ARBA" id="ARBA00023136"/>
    </source>
</evidence>
<dbReference type="RefSeq" id="WP_111530479.1">
    <property type="nucleotide sequence ID" value="NZ_JBHRSG010000003.1"/>
</dbReference>
<dbReference type="InterPro" id="IPR003439">
    <property type="entry name" value="ABC_transporter-like_ATP-bd"/>
</dbReference>
<dbReference type="SUPFAM" id="SSF90123">
    <property type="entry name" value="ABC transporter transmembrane region"/>
    <property type="match status" value="1"/>
</dbReference>
<keyword evidence="3" id="KW-1003">Cell membrane</keyword>
<evidence type="ECO:0000256" key="1">
    <source>
        <dbReference type="ARBA" id="ARBA00004651"/>
    </source>
</evidence>
<dbReference type="InterPro" id="IPR003593">
    <property type="entry name" value="AAA+_ATPase"/>
</dbReference>
<organism evidence="12 13">
    <name type="scientific">Phenylobacterium soli</name>
    <dbReference type="NCBI Taxonomy" id="2170551"/>
    <lineage>
        <taxon>Bacteria</taxon>
        <taxon>Pseudomonadati</taxon>
        <taxon>Pseudomonadota</taxon>
        <taxon>Alphaproteobacteria</taxon>
        <taxon>Caulobacterales</taxon>
        <taxon>Caulobacteraceae</taxon>
        <taxon>Phenylobacterium</taxon>
    </lineage>
</organism>
<dbReference type="AlphaFoldDB" id="A0A328ABR2"/>
<comment type="caution">
    <text evidence="12">The sequence shown here is derived from an EMBL/GenBank/DDBJ whole genome shotgun (WGS) entry which is preliminary data.</text>
</comment>
<dbReference type="InterPro" id="IPR027417">
    <property type="entry name" value="P-loop_NTPase"/>
</dbReference>
<dbReference type="SMART" id="SM00382">
    <property type="entry name" value="AAA"/>
    <property type="match status" value="1"/>
</dbReference>
<dbReference type="InterPro" id="IPR036640">
    <property type="entry name" value="ABC1_TM_sf"/>
</dbReference>
<sequence length="592" mass="63359">MSESAPPELPARVLVARVARIYMAPRWKGWIVAMLAAVGVAALNARLVQILRPATDDLLVLHKPGAAVMIPLTIAGLAAVRALFQVIQATLVNRIGNGVVADIQLQLFGKLVRADLSHLKTQHSGTYVASVLYDAGLTREAATSGLINYTQNLLTVIGAVWVMVSIDWPLTLAILAGAPVASAIMRRFSKRTTKAAKGAMAETSALSTAIMESLDGIRVVKIENREAFEEKRVGEVIRRREKHLVRGANARAFATPSTELFTTWITAGVIAYVGLRALHGGHMTAGGFNAFVAGMLMASQSLRQVANLQTVFAEGLTAARRLFKALDVEPEVREQAGARTLPAARGAIRFEHVGFSYGGDGPPALADIDFEARPGETVALVGPSGGGKTTILNLIPRFYDPTEGRVTVDGADLREVTLASLRDQIALVTQEPFLFDDTIRANIAYARPDASLEDIERAAKAAAAHDFISALPNGYDTAVGEAGARLSGGQRQRIAIARAFLKDAPILLLDEATSALDTESEAHVQAALKRLMAGRTTLLIAHRLSTVRGADRIYVIDRGRIVETGDHASLIKKRGLYARLAKTQDLEAETAA</sequence>
<dbReference type="EMBL" id="QFYQ01000002">
    <property type="protein sequence ID" value="RAK51917.1"/>
    <property type="molecule type" value="Genomic_DNA"/>
</dbReference>
<evidence type="ECO:0000313" key="13">
    <source>
        <dbReference type="Proteomes" id="UP000249254"/>
    </source>
</evidence>
<dbReference type="InterPro" id="IPR011527">
    <property type="entry name" value="ABC1_TM_dom"/>
</dbReference>
<dbReference type="GO" id="GO:0005886">
    <property type="term" value="C:plasma membrane"/>
    <property type="evidence" value="ECO:0007669"/>
    <property type="project" value="UniProtKB-SubCell"/>
</dbReference>
<dbReference type="InterPro" id="IPR017871">
    <property type="entry name" value="ABC_transporter-like_CS"/>
</dbReference>
<dbReference type="SUPFAM" id="SSF52540">
    <property type="entry name" value="P-loop containing nucleoside triphosphate hydrolases"/>
    <property type="match status" value="1"/>
</dbReference>
<keyword evidence="7 9" id="KW-1133">Transmembrane helix</keyword>
<feature type="domain" description="ABC transporter" evidence="10">
    <location>
        <begin position="348"/>
        <end position="583"/>
    </location>
</feature>
<evidence type="ECO:0000256" key="7">
    <source>
        <dbReference type="ARBA" id="ARBA00022989"/>
    </source>
</evidence>
<evidence type="ECO:0000256" key="4">
    <source>
        <dbReference type="ARBA" id="ARBA00022692"/>
    </source>
</evidence>
<dbReference type="OrthoDB" id="5288404at2"/>
<dbReference type="Pfam" id="PF00664">
    <property type="entry name" value="ABC_membrane"/>
    <property type="match status" value="1"/>
</dbReference>
<keyword evidence="13" id="KW-1185">Reference proteome</keyword>
<dbReference type="PROSITE" id="PS50893">
    <property type="entry name" value="ABC_TRANSPORTER_2"/>
    <property type="match status" value="1"/>
</dbReference>
<dbReference type="CDD" id="cd18552">
    <property type="entry name" value="ABC_6TM_MsbA_like"/>
    <property type="match status" value="1"/>
</dbReference>
<dbReference type="PANTHER" id="PTHR43394:SF1">
    <property type="entry name" value="ATP-BINDING CASSETTE SUB-FAMILY B MEMBER 10, MITOCHONDRIAL"/>
    <property type="match status" value="1"/>
</dbReference>
<feature type="domain" description="ABC transmembrane type-1" evidence="11">
    <location>
        <begin position="31"/>
        <end position="314"/>
    </location>
</feature>
<evidence type="ECO:0000256" key="5">
    <source>
        <dbReference type="ARBA" id="ARBA00022741"/>
    </source>
</evidence>
<dbReference type="PROSITE" id="PS50929">
    <property type="entry name" value="ABC_TM1F"/>
    <property type="match status" value="1"/>
</dbReference>
<dbReference type="Proteomes" id="UP000249254">
    <property type="component" value="Unassembled WGS sequence"/>
</dbReference>
<reference evidence="13" key="1">
    <citation type="submission" date="2018-05" db="EMBL/GenBank/DDBJ databases">
        <authorList>
            <person name="Li X."/>
        </authorList>
    </citation>
    <scope>NUCLEOTIDE SEQUENCE [LARGE SCALE GENOMIC DNA]</scope>
    <source>
        <strain evidence="13">LX32</strain>
    </source>
</reference>
<feature type="transmembrane region" description="Helical" evidence="9">
    <location>
        <begin position="65"/>
        <end position="84"/>
    </location>
</feature>
<evidence type="ECO:0000259" key="10">
    <source>
        <dbReference type="PROSITE" id="PS50893"/>
    </source>
</evidence>
<keyword evidence="4 9" id="KW-0812">Transmembrane</keyword>
<dbReference type="GO" id="GO:0005524">
    <property type="term" value="F:ATP binding"/>
    <property type="evidence" value="ECO:0007669"/>
    <property type="project" value="UniProtKB-KW"/>
</dbReference>
<evidence type="ECO:0000256" key="6">
    <source>
        <dbReference type="ARBA" id="ARBA00022840"/>
    </source>
</evidence>
<dbReference type="PANTHER" id="PTHR43394">
    <property type="entry name" value="ATP-DEPENDENT PERMEASE MDL1, MITOCHONDRIAL"/>
    <property type="match status" value="1"/>
</dbReference>
<dbReference type="GO" id="GO:0015421">
    <property type="term" value="F:ABC-type oligopeptide transporter activity"/>
    <property type="evidence" value="ECO:0007669"/>
    <property type="project" value="TreeGrafter"/>
</dbReference>
<keyword evidence="2" id="KW-0813">Transport</keyword>
<comment type="subcellular location">
    <subcellularLocation>
        <location evidence="1">Cell membrane</location>
        <topology evidence="1">Multi-pass membrane protein</topology>
    </subcellularLocation>
</comment>
<dbReference type="FunFam" id="3.40.50.300:FF:000221">
    <property type="entry name" value="Multidrug ABC transporter ATP-binding protein"/>
    <property type="match status" value="1"/>
</dbReference>
<gene>
    <name evidence="12" type="ORF">DJ017_19075</name>
</gene>
<evidence type="ECO:0000256" key="9">
    <source>
        <dbReference type="SAM" id="Phobius"/>
    </source>
</evidence>
<protein>
    <submittedName>
        <fullName evidence="12">ABC transporter ATP-binding protein</fullName>
    </submittedName>
</protein>
<feature type="transmembrane region" description="Helical" evidence="9">
    <location>
        <begin position="27"/>
        <end position="45"/>
    </location>
</feature>
<dbReference type="Gene3D" id="3.40.50.300">
    <property type="entry name" value="P-loop containing nucleotide triphosphate hydrolases"/>
    <property type="match status" value="1"/>
</dbReference>
<keyword evidence="6 12" id="KW-0067">ATP-binding</keyword>
<dbReference type="GO" id="GO:0016887">
    <property type="term" value="F:ATP hydrolysis activity"/>
    <property type="evidence" value="ECO:0007669"/>
    <property type="project" value="InterPro"/>
</dbReference>
<proteinExistence type="predicted"/>
<dbReference type="Gene3D" id="1.20.1560.10">
    <property type="entry name" value="ABC transporter type 1, transmembrane domain"/>
    <property type="match status" value="1"/>
</dbReference>